<accession>A0A6M3X3J0</accession>
<evidence type="ECO:0000256" key="13">
    <source>
        <dbReference type="ARBA" id="ARBA00023136"/>
    </source>
</evidence>
<dbReference type="InterPro" id="IPR008688">
    <property type="entry name" value="ATP_synth_Bsub_B/MI25"/>
</dbReference>
<dbReference type="GO" id="GO:0031966">
    <property type="term" value="C:mitochondrial membrane"/>
    <property type="evidence" value="ECO:0007669"/>
    <property type="project" value="UniProtKB-SubCell"/>
</dbReference>
<geneLocation type="mitochondrion" evidence="16"/>
<evidence type="ECO:0000256" key="4">
    <source>
        <dbReference type="ARBA" id="ARBA00011648"/>
    </source>
</evidence>
<evidence type="ECO:0000256" key="5">
    <source>
        <dbReference type="ARBA" id="ARBA00017388"/>
    </source>
</evidence>
<evidence type="ECO:0000256" key="2">
    <source>
        <dbReference type="ARBA" id="ARBA00004304"/>
    </source>
</evidence>
<keyword evidence="6" id="KW-0813">Transport</keyword>
<keyword evidence="7" id="KW-0138">CF(0)</keyword>
<evidence type="ECO:0000256" key="15">
    <source>
        <dbReference type="SAM" id="MobiDB-lite"/>
    </source>
</evidence>
<keyword evidence="14" id="KW-0066">ATP synthesis</keyword>
<proteinExistence type="inferred from homology"/>
<evidence type="ECO:0000256" key="11">
    <source>
        <dbReference type="ARBA" id="ARBA00023065"/>
    </source>
</evidence>
<comment type="subcellular location">
    <subcellularLocation>
        <location evidence="2">Mitochondrion membrane</location>
        <topology evidence="2">Single-pass membrane protein</topology>
    </subcellularLocation>
</comment>
<evidence type="ECO:0000256" key="9">
    <source>
        <dbReference type="ARBA" id="ARBA00022781"/>
    </source>
</evidence>
<protein>
    <recommendedName>
        <fullName evidence="5">ATP synthase protein MI25</fullName>
    </recommendedName>
</protein>
<comment type="similarity">
    <text evidence="3">Belongs to the ATPase protein MI25 family.</text>
</comment>
<feature type="region of interest" description="Disordered" evidence="15">
    <location>
        <begin position="192"/>
        <end position="234"/>
    </location>
</feature>
<dbReference type="AlphaFoldDB" id="A0A6M3X3J0"/>
<comment type="function">
    <text evidence="1">This is one of the chains of the nonenzymatic component (CF(0) subunit) of the mitochondrial ATPase complex.</text>
</comment>
<keyword evidence="12 16" id="KW-0496">Mitochondrion</keyword>
<comment type="subunit">
    <text evidence="4">F-type ATPases have 2 components, CF(1) - the catalytic core - and CF(0) - the membrane proton channel. CF(1) has five subunits: alpha(3), beta(3), gamma(1), delta(1), epsilon(1). CF(0) has three main subunits: a, b and c.</text>
</comment>
<dbReference type="PANTHER" id="PTHR37774">
    <property type="entry name" value="ATP SYNTHASE PROTEIN MI25-RELATED"/>
    <property type="match status" value="1"/>
</dbReference>
<keyword evidence="10" id="KW-1133">Transmembrane helix</keyword>
<dbReference type="EMBL" id="MN965373">
    <property type="protein sequence ID" value="QJH92142.1"/>
    <property type="molecule type" value="Genomic_DNA"/>
</dbReference>
<keyword evidence="13" id="KW-0472">Membrane</keyword>
<evidence type="ECO:0000256" key="7">
    <source>
        <dbReference type="ARBA" id="ARBA00022547"/>
    </source>
</evidence>
<dbReference type="GO" id="GO:0045259">
    <property type="term" value="C:proton-transporting ATP synthase complex"/>
    <property type="evidence" value="ECO:0007669"/>
    <property type="project" value="UniProtKB-KW"/>
</dbReference>
<dbReference type="PANTHER" id="PTHR37774:SF4">
    <property type="entry name" value="ATP SYNTHASE PROTEIN MI25"/>
    <property type="match status" value="1"/>
</dbReference>
<dbReference type="InterPro" id="IPR044988">
    <property type="entry name" value="MI25_plants"/>
</dbReference>
<evidence type="ECO:0000256" key="14">
    <source>
        <dbReference type="ARBA" id="ARBA00023310"/>
    </source>
</evidence>
<name>A0A6M3X3J0_TAXBA</name>
<dbReference type="Pfam" id="PF05405">
    <property type="entry name" value="Mt_ATP-synt_B"/>
    <property type="match status" value="1"/>
</dbReference>
<dbReference type="GO" id="GO:0015986">
    <property type="term" value="P:proton motive force-driven ATP synthesis"/>
    <property type="evidence" value="ECO:0007669"/>
    <property type="project" value="InterPro"/>
</dbReference>
<keyword evidence="11" id="KW-0406">Ion transport</keyword>
<reference evidence="16" key="1">
    <citation type="journal article" date="2020" name="Mol. Biol. Evol.">
        <title>Extensive Shifts from Cis- to Trans-splicing of Gymnosperm Mitochondrial Introns.</title>
        <authorList>
            <person name="Guo W."/>
            <person name="Zhu A."/>
            <person name="Fan W."/>
            <person name="Adams R.P."/>
            <person name="Mower J.P."/>
        </authorList>
    </citation>
    <scope>NUCLEOTIDE SEQUENCE</scope>
</reference>
<keyword evidence="9" id="KW-0375">Hydrogen ion transport</keyword>
<organism evidence="16">
    <name type="scientific">Taxus baccata</name>
    <name type="common">English yew</name>
    <dbReference type="NCBI Taxonomy" id="25629"/>
    <lineage>
        <taxon>Eukaryota</taxon>
        <taxon>Viridiplantae</taxon>
        <taxon>Streptophyta</taxon>
        <taxon>Embryophyta</taxon>
        <taxon>Tracheophyta</taxon>
        <taxon>Spermatophyta</taxon>
        <taxon>Pinopsida</taxon>
        <taxon>Pinidae</taxon>
        <taxon>Conifers II</taxon>
        <taxon>Cupressales</taxon>
        <taxon>Taxaceae</taxon>
        <taxon>Taxus</taxon>
    </lineage>
</organism>
<dbReference type="GO" id="GO:0015078">
    <property type="term" value="F:proton transmembrane transporter activity"/>
    <property type="evidence" value="ECO:0007669"/>
    <property type="project" value="InterPro"/>
</dbReference>
<evidence type="ECO:0000256" key="8">
    <source>
        <dbReference type="ARBA" id="ARBA00022692"/>
    </source>
</evidence>
<evidence type="ECO:0000256" key="10">
    <source>
        <dbReference type="ARBA" id="ARBA00022989"/>
    </source>
</evidence>
<sequence>MISSWEGNMPFAAIPFIGVLSSKGISICNEETIVACRSIGFLIFSQRSLGNTSKATFEGRIEAIQRELQQFLNPNEVVSPESKERQQLLRISLRSITPEIVESLPNETARCAPKCERTVQAVSCRNPNVESATPPDAISSRRIRLRDDIVTGFHSSVIEKFVPDTEKAFPVEPIREGLGGIKMQEWKLNERTRPLPLKRTTARTRPLNETLPLKTAPNGEKEPKNGPRKRKRNE</sequence>
<evidence type="ECO:0000313" key="16">
    <source>
        <dbReference type="EMBL" id="QJH92142.1"/>
    </source>
</evidence>
<keyword evidence="8" id="KW-0812">Transmembrane</keyword>
<evidence type="ECO:0000256" key="6">
    <source>
        <dbReference type="ARBA" id="ARBA00022448"/>
    </source>
</evidence>
<evidence type="ECO:0000256" key="12">
    <source>
        <dbReference type="ARBA" id="ARBA00023128"/>
    </source>
</evidence>
<evidence type="ECO:0000256" key="3">
    <source>
        <dbReference type="ARBA" id="ARBA00009281"/>
    </source>
</evidence>
<gene>
    <name evidence="16" type="primary">atp4</name>
</gene>
<evidence type="ECO:0000256" key="1">
    <source>
        <dbReference type="ARBA" id="ARBA00003096"/>
    </source>
</evidence>